<dbReference type="Gene3D" id="3.90.1150.10">
    <property type="entry name" value="Aspartate Aminotransferase, domain 1"/>
    <property type="match status" value="1"/>
</dbReference>
<gene>
    <name evidence="1 3" type="primary">Tat</name>
    <name evidence="1" type="ORF">rCG_51300</name>
</gene>
<evidence type="ECO:0000313" key="2">
    <source>
        <dbReference type="Proteomes" id="UP000234681"/>
    </source>
</evidence>
<dbReference type="GO" id="GO:0009074">
    <property type="term" value="P:aromatic amino acid family catabolic process"/>
    <property type="evidence" value="ECO:0007669"/>
    <property type="project" value="InterPro"/>
</dbReference>
<dbReference type="RGD" id="3820">
    <property type="gene designation" value="Tat"/>
</dbReference>
<organism evidence="1 2">
    <name type="scientific">Rattus norvegicus</name>
    <name type="common">Rat</name>
    <dbReference type="NCBI Taxonomy" id="10116"/>
    <lineage>
        <taxon>Eukaryota</taxon>
        <taxon>Metazoa</taxon>
        <taxon>Chordata</taxon>
        <taxon>Craniata</taxon>
        <taxon>Vertebrata</taxon>
        <taxon>Euteleostomi</taxon>
        <taxon>Mammalia</taxon>
        <taxon>Eutheria</taxon>
        <taxon>Euarchontoglires</taxon>
        <taxon>Glires</taxon>
        <taxon>Rodentia</taxon>
        <taxon>Myomorpha</taxon>
        <taxon>Muroidea</taxon>
        <taxon>Muridae</taxon>
        <taxon>Murinae</taxon>
        <taxon>Rattus</taxon>
    </lineage>
</organism>
<reference evidence="2" key="1">
    <citation type="submission" date="2005-09" db="EMBL/GenBank/DDBJ databases">
        <authorList>
            <person name="Mural R.J."/>
            <person name="Li P.W."/>
            <person name="Adams M.D."/>
            <person name="Amanatides P.G."/>
            <person name="Baden-Tillson H."/>
            <person name="Barnstead M."/>
            <person name="Chin S.H."/>
            <person name="Dew I."/>
            <person name="Evans C.A."/>
            <person name="Ferriera S."/>
            <person name="Flanigan M."/>
            <person name="Fosler C."/>
            <person name="Glodek A."/>
            <person name="Gu Z."/>
            <person name="Holt R.A."/>
            <person name="Jennings D."/>
            <person name="Kraft C.L."/>
            <person name="Lu F."/>
            <person name="Nguyen T."/>
            <person name="Nusskern D.R."/>
            <person name="Pfannkoch C.M."/>
            <person name="Sitter C."/>
            <person name="Sutton G.G."/>
            <person name="Venter J.C."/>
            <person name="Wang Z."/>
            <person name="Woodage T."/>
            <person name="Zheng X.H."/>
            <person name="Zhong F."/>
        </authorList>
    </citation>
    <scope>NUCLEOTIDE SEQUENCE [LARGE SCALE GENOMIC DNA]</scope>
    <source>
        <strain>BN</strain>
        <strain evidence="2">Sprague-Dawley</strain>
    </source>
</reference>
<keyword evidence="1" id="KW-0808">Transferase</keyword>
<accession>A6IZ44</accession>
<dbReference type="GO" id="GO:0030170">
    <property type="term" value="F:pyridoxal phosphate binding"/>
    <property type="evidence" value="ECO:0007669"/>
    <property type="project" value="InterPro"/>
</dbReference>
<protein>
    <submittedName>
        <fullName evidence="1">Tyrosine aminotransferase, isoform CRA_d</fullName>
    </submittedName>
</protein>
<dbReference type="AlphaFoldDB" id="A6IZ44"/>
<name>A6IZ44_RAT</name>
<keyword evidence="1" id="KW-0032">Aminotransferase</keyword>
<dbReference type="InterPro" id="IPR011715">
    <property type="entry name" value="Tyr_aminoTrfase_ubiquitination"/>
</dbReference>
<sequence>MDSYVIQTDVDDSLSSVLDVHVNIGGRNSVQGRKKGRKARWDVRPSDMSNKTFNPIRAIVDNMKVQPNPNKTVISLSIGDPTVFGNLPGCSEEHPSANPSGVLSRHVKLPQVQCGPLLWGTGCHPWTPAGPPFWSHVPYGGN</sequence>
<dbReference type="EMBL" id="CH473972">
    <property type="protein sequence ID" value="EDL92523.1"/>
    <property type="molecule type" value="Genomic_DNA"/>
</dbReference>
<dbReference type="Pfam" id="PF07706">
    <property type="entry name" value="TAT_ubiq"/>
    <property type="match status" value="1"/>
</dbReference>
<dbReference type="GO" id="GO:0004838">
    <property type="term" value="F:L-tyrosine-2-oxoglutarate transaminase activity"/>
    <property type="evidence" value="ECO:0007669"/>
    <property type="project" value="InterPro"/>
</dbReference>
<dbReference type="Proteomes" id="UP000234681">
    <property type="component" value="Chromosome 19"/>
</dbReference>
<evidence type="ECO:0000313" key="1">
    <source>
        <dbReference type="EMBL" id="EDL92523.1"/>
    </source>
</evidence>
<proteinExistence type="predicted"/>
<evidence type="ECO:0000313" key="3">
    <source>
        <dbReference type="RGD" id="3820"/>
    </source>
</evidence>
<dbReference type="InterPro" id="IPR015422">
    <property type="entry name" value="PyrdxlP-dep_Trfase_small"/>
</dbReference>